<evidence type="ECO:0000313" key="3">
    <source>
        <dbReference type="EMBL" id="KGI21032.1"/>
    </source>
</evidence>
<name>A0A098YMP4_9BACT</name>
<evidence type="ECO:0008006" key="5">
    <source>
        <dbReference type="Google" id="ProtNLM"/>
    </source>
</evidence>
<dbReference type="Gene3D" id="1.10.260.40">
    <property type="entry name" value="lambda repressor-like DNA-binding domains"/>
    <property type="match status" value="1"/>
</dbReference>
<comment type="caution">
    <text evidence="2">The sequence shown here is derived from an EMBL/GenBank/DDBJ whole genome shotgun (WGS) entry which is preliminary data.</text>
</comment>
<sequence length="169" mass="18720">MSINERFETIIKVLFNNNKRAFAKAVGVSPTVVENIVGTRKGKPSYEVLRKVCANANISAEWILFGTENQPVGDFINIRKDLTIVAPKEGEPEDGEHTVTTVFTKGKVGSKFFPVQKAQDADPFLKELLDTIKEQAEEIGQLKEQIRQLTIEKERLASNAHSSHAANVG</sequence>
<gene>
    <name evidence="3" type="ORF">HMPREF9304_12630</name>
    <name evidence="2" type="ORF">HMPREF9304_12645</name>
</gene>
<dbReference type="RefSeq" id="WP_036929470.1">
    <property type="nucleotide sequence ID" value="NZ_JRPQ01000217.1"/>
</dbReference>
<dbReference type="SUPFAM" id="SSF47413">
    <property type="entry name" value="lambda repressor-like DNA-binding domains"/>
    <property type="match status" value="1"/>
</dbReference>
<protein>
    <recommendedName>
        <fullName evidence="5">HTH cro/C1-type domain-containing protein</fullName>
    </recommendedName>
</protein>
<dbReference type="EMBL" id="JRPQ01000218">
    <property type="protein sequence ID" value="KGI21030.1"/>
    <property type="molecule type" value="Genomic_DNA"/>
</dbReference>
<reference evidence="2 4" key="1">
    <citation type="submission" date="2014-07" db="EMBL/GenBank/DDBJ databases">
        <authorList>
            <person name="McCorrison J."/>
            <person name="Sanka R."/>
            <person name="Torralba M."/>
            <person name="Gillis M."/>
            <person name="Haft D.H."/>
            <person name="Methe B."/>
            <person name="Sutton G."/>
            <person name="Nelson K.E."/>
        </authorList>
    </citation>
    <scope>NUCLEOTIDE SEQUENCE [LARGE SCALE GENOMIC DNA]</scope>
    <source>
        <strain evidence="2 4">S9-PR14</strain>
    </source>
</reference>
<evidence type="ECO:0000313" key="2">
    <source>
        <dbReference type="EMBL" id="KGI21030.1"/>
    </source>
</evidence>
<organism evidence="2 4">
    <name type="scientific">Hoylesella timonensis S9-PR14</name>
    <dbReference type="NCBI Taxonomy" id="1401062"/>
    <lineage>
        <taxon>Bacteria</taxon>
        <taxon>Pseudomonadati</taxon>
        <taxon>Bacteroidota</taxon>
        <taxon>Bacteroidia</taxon>
        <taxon>Bacteroidales</taxon>
        <taxon>Prevotellaceae</taxon>
        <taxon>Hoylesella</taxon>
    </lineage>
</organism>
<keyword evidence="1" id="KW-0175">Coiled coil</keyword>
<accession>A0A098YMP4</accession>
<feature type="coiled-coil region" evidence="1">
    <location>
        <begin position="125"/>
        <end position="159"/>
    </location>
</feature>
<dbReference type="Proteomes" id="UP000029723">
    <property type="component" value="Unassembled WGS sequence"/>
</dbReference>
<evidence type="ECO:0000256" key="1">
    <source>
        <dbReference type="SAM" id="Coils"/>
    </source>
</evidence>
<dbReference type="GO" id="GO:0003677">
    <property type="term" value="F:DNA binding"/>
    <property type="evidence" value="ECO:0007669"/>
    <property type="project" value="InterPro"/>
</dbReference>
<dbReference type="AlphaFoldDB" id="A0A098YMP4"/>
<proteinExistence type="predicted"/>
<dbReference type="InterPro" id="IPR010982">
    <property type="entry name" value="Lambda_DNA-bd_dom_sf"/>
</dbReference>
<dbReference type="OrthoDB" id="1075286at2"/>
<dbReference type="EMBL" id="JRPQ01000217">
    <property type="protein sequence ID" value="KGI21032.1"/>
    <property type="molecule type" value="Genomic_DNA"/>
</dbReference>
<evidence type="ECO:0000313" key="4">
    <source>
        <dbReference type="Proteomes" id="UP000029723"/>
    </source>
</evidence>